<keyword evidence="6 8" id="KW-0472">Membrane</keyword>
<organism evidence="10 11">
    <name type="scientific">Cellulomonas wangsupingiae</name>
    <dbReference type="NCBI Taxonomy" id="2968085"/>
    <lineage>
        <taxon>Bacteria</taxon>
        <taxon>Bacillati</taxon>
        <taxon>Actinomycetota</taxon>
        <taxon>Actinomycetes</taxon>
        <taxon>Micrococcales</taxon>
        <taxon>Cellulomonadaceae</taxon>
        <taxon>Cellulomonas</taxon>
    </lineage>
</organism>
<comment type="similarity">
    <text evidence="2">Belongs to the acyltransferase 3 family.</text>
</comment>
<evidence type="ECO:0000256" key="4">
    <source>
        <dbReference type="ARBA" id="ARBA00022692"/>
    </source>
</evidence>
<feature type="region of interest" description="Disordered" evidence="7">
    <location>
        <begin position="304"/>
        <end position="327"/>
    </location>
</feature>
<proteinExistence type="inferred from homology"/>
<feature type="domain" description="Acyltransferase 3" evidence="9">
    <location>
        <begin position="1"/>
        <end position="283"/>
    </location>
</feature>
<feature type="transmembrane region" description="Helical" evidence="8">
    <location>
        <begin position="240"/>
        <end position="258"/>
    </location>
</feature>
<dbReference type="RefSeq" id="WP_227564133.1">
    <property type="nucleotide sequence ID" value="NZ_CP101989.1"/>
</dbReference>
<evidence type="ECO:0000259" key="9">
    <source>
        <dbReference type="Pfam" id="PF01757"/>
    </source>
</evidence>
<feature type="transmembrane region" description="Helical" evidence="8">
    <location>
        <begin position="202"/>
        <end position="220"/>
    </location>
</feature>
<evidence type="ECO:0000256" key="5">
    <source>
        <dbReference type="ARBA" id="ARBA00022989"/>
    </source>
</evidence>
<feature type="transmembrane region" description="Helical" evidence="8">
    <location>
        <begin position="71"/>
        <end position="88"/>
    </location>
</feature>
<dbReference type="Proteomes" id="UP001317322">
    <property type="component" value="Chromosome"/>
</dbReference>
<keyword evidence="4 8" id="KW-0812">Transmembrane</keyword>
<accession>A0ABY5K6E7</accession>
<dbReference type="PANTHER" id="PTHR40074:SF2">
    <property type="entry name" value="O-ACETYLTRANSFERASE WECH"/>
    <property type="match status" value="1"/>
</dbReference>
<keyword evidence="5 8" id="KW-1133">Transmembrane helix</keyword>
<evidence type="ECO:0000313" key="11">
    <source>
        <dbReference type="Proteomes" id="UP001317322"/>
    </source>
</evidence>
<name>A0ABY5K6E7_9CELL</name>
<dbReference type="InterPro" id="IPR002656">
    <property type="entry name" value="Acyl_transf_3_dom"/>
</dbReference>
<keyword evidence="10" id="KW-0012">Acyltransferase</keyword>
<feature type="transmembrane region" description="Helical" evidence="8">
    <location>
        <begin position="177"/>
        <end position="196"/>
    </location>
</feature>
<evidence type="ECO:0000256" key="6">
    <source>
        <dbReference type="ARBA" id="ARBA00023136"/>
    </source>
</evidence>
<dbReference type="PANTHER" id="PTHR40074">
    <property type="entry name" value="O-ACETYLTRANSFERASE WECH"/>
    <property type="match status" value="1"/>
</dbReference>
<feature type="transmembrane region" description="Helical" evidence="8">
    <location>
        <begin position="100"/>
        <end position="119"/>
    </location>
</feature>
<gene>
    <name evidence="10" type="ORF">NP075_04605</name>
</gene>
<evidence type="ECO:0000256" key="1">
    <source>
        <dbReference type="ARBA" id="ARBA00004651"/>
    </source>
</evidence>
<sequence>MDTLRGLAILLMLLWHATAVPRIHGIEAPTALVAVNDALLPFRMPTLMFLSGLLLPRSLGKPLVTYLRGKVALVWWPYLLWVVLYLVMSGTQTPLWHPKLYIAKGYLWYLFFLGAYYLVAPLLRRVPTMVVCGVLLAASIVVDDPVGHRLLYFAVFFFLGAWVAERGDDILGRVGRSRVLVVALAALALALAVASALVDLRYASLTVPGSVAGIVVAVLAARRLPTARTGALRFVGRNSIVFYVAHFPVMQLLAMWLGAVAAPWWVALGLLLGAALAVTWPLAVHRDARAVRWLFEMPGVAVRRRSPTPATSPGVAPAAPATVTTLG</sequence>
<comment type="subcellular location">
    <subcellularLocation>
        <location evidence="1">Cell membrane</location>
        <topology evidence="1">Multi-pass membrane protein</topology>
    </subcellularLocation>
</comment>
<keyword evidence="11" id="KW-1185">Reference proteome</keyword>
<evidence type="ECO:0000256" key="8">
    <source>
        <dbReference type="SAM" id="Phobius"/>
    </source>
</evidence>
<keyword evidence="10" id="KW-0808">Transferase</keyword>
<keyword evidence="3" id="KW-1003">Cell membrane</keyword>
<evidence type="ECO:0000256" key="3">
    <source>
        <dbReference type="ARBA" id="ARBA00022475"/>
    </source>
</evidence>
<feature type="transmembrane region" description="Helical" evidence="8">
    <location>
        <begin position="41"/>
        <end position="59"/>
    </location>
</feature>
<evidence type="ECO:0000256" key="2">
    <source>
        <dbReference type="ARBA" id="ARBA00007400"/>
    </source>
</evidence>
<evidence type="ECO:0000313" key="10">
    <source>
        <dbReference type="EMBL" id="UUI66016.1"/>
    </source>
</evidence>
<protein>
    <submittedName>
        <fullName evidence="10">Acyltransferase</fullName>
    </submittedName>
</protein>
<feature type="transmembrane region" description="Helical" evidence="8">
    <location>
        <begin position="264"/>
        <end position="284"/>
    </location>
</feature>
<reference evidence="10 11" key="1">
    <citation type="submission" date="2022-07" db="EMBL/GenBank/DDBJ databases">
        <title>Novel species in genus cellulomonas.</title>
        <authorList>
            <person name="Ye L."/>
        </authorList>
    </citation>
    <scope>NUCLEOTIDE SEQUENCE [LARGE SCALE GENOMIC DNA]</scope>
    <source>
        <strain evidence="11">zg-Y908</strain>
    </source>
</reference>
<feature type="compositionally biased region" description="Low complexity" evidence="7">
    <location>
        <begin position="307"/>
        <end position="327"/>
    </location>
</feature>
<evidence type="ECO:0000256" key="7">
    <source>
        <dbReference type="SAM" id="MobiDB-lite"/>
    </source>
</evidence>
<dbReference type="GO" id="GO:0016746">
    <property type="term" value="F:acyltransferase activity"/>
    <property type="evidence" value="ECO:0007669"/>
    <property type="project" value="UniProtKB-KW"/>
</dbReference>
<dbReference type="Pfam" id="PF01757">
    <property type="entry name" value="Acyl_transf_3"/>
    <property type="match status" value="1"/>
</dbReference>
<dbReference type="EMBL" id="CP101989">
    <property type="protein sequence ID" value="UUI66016.1"/>
    <property type="molecule type" value="Genomic_DNA"/>
</dbReference>